<dbReference type="AlphaFoldDB" id="A0A2N2EA06"/>
<reference evidence="2 3" key="1">
    <citation type="journal article" date="2017" name="ISME J.">
        <title>Potential for microbial H2 and metal transformations associated with novel bacteria and archaea in deep terrestrial subsurface sediments.</title>
        <authorList>
            <person name="Hernsdorf A.W."/>
            <person name="Amano Y."/>
            <person name="Miyakawa K."/>
            <person name="Ise K."/>
            <person name="Suzuki Y."/>
            <person name="Anantharaman K."/>
            <person name="Probst A."/>
            <person name="Burstein D."/>
            <person name="Thomas B.C."/>
            <person name="Banfield J.F."/>
        </authorList>
    </citation>
    <scope>NUCLEOTIDE SEQUENCE [LARGE SCALE GENOMIC DNA]</scope>
    <source>
        <strain evidence="2">HGW-Falkowbacteria-1</strain>
    </source>
</reference>
<dbReference type="Proteomes" id="UP000233517">
    <property type="component" value="Unassembled WGS sequence"/>
</dbReference>
<dbReference type="InterPro" id="IPR041657">
    <property type="entry name" value="HTH_17"/>
</dbReference>
<comment type="caution">
    <text evidence="2">The sequence shown here is derived from an EMBL/GenBank/DDBJ whole genome shotgun (WGS) entry which is preliminary data.</text>
</comment>
<protein>
    <recommendedName>
        <fullName evidence="1">Helix-turn-helix domain-containing protein</fullName>
    </recommendedName>
</protein>
<gene>
    <name evidence="2" type="ORF">CVU82_03020</name>
</gene>
<feature type="domain" description="Helix-turn-helix" evidence="1">
    <location>
        <begin position="19"/>
        <end position="66"/>
    </location>
</feature>
<dbReference type="EMBL" id="PHAI01000002">
    <property type="protein sequence ID" value="PKM91541.1"/>
    <property type="molecule type" value="Genomic_DNA"/>
</dbReference>
<proteinExistence type="predicted"/>
<name>A0A2N2EA06_9BACT</name>
<evidence type="ECO:0000259" key="1">
    <source>
        <dbReference type="Pfam" id="PF12728"/>
    </source>
</evidence>
<sequence length="89" mass="10400">MIEEKKENIRKEKESREIWLSVSESAKMAGVESKTIRRAIKNRKIKYKVNGNRYAIKMVSLINFAKSSPKLRNKFYSCGIGQYTENLKL</sequence>
<evidence type="ECO:0000313" key="3">
    <source>
        <dbReference type="Proteomes" id="UP000233517"/>
    </source>
</evidence>
<evidence type="ECO:0000313" key="2">
    <source>
        <dbReference type="EMBL" id="PKM91541.1"/>
    </source>
</evidence>
<accession>A0A2N2EA06</accession>
<dbReference type="Pfam" id="PF12728">
    <property type="entry name" value="HTH_17"/>
    <property type="match status" value="1"/>
</dbReference>
<organism evidence="2 3">
    <name type="scientific">Candidatus Falkowbacteria bacterium HGW-Falkowbacteria-1</name>
    <dbReference type="NCBI Taxonomy" id="2013768"/>
    <lineage>
        <taxon>Bacteria</taxon>
        <taxon>Candidatus Falkowiibacteriota</taxon>
    </lineage>
</organism>